<feature type="signal peptide" evidence="2">
    <location>
        <begin position="1"/>
        <end position="22"/>
    </location>
</feature>
<keyword evidence="2" id="KW-0732">Signal</keyword>
<feature type="region of interest" description="Disordered" evidence="1">
    <location>
        <begin position="22"/>
        <end position="111"/>
    </location>
</feature>
<comment type="caution">
    <text evidence="3">The sequence shown here is derived from an EMBL/GenBank/DDBJ whole genome shotgun (WGS) entry which is preliminary data.</text>
</comment>
<dbReference type="Proteomes" id="UP001431019">
    <property type="component" value="Unassembled WGS sequence"/>
</dbReference>
<evidence type="ECO:0000256" key="2">
    <source>
        <dbReference type="SAM" id="SignalP"/>
    </source>
</evidence>
<name>A0ABS8JZH8_9BURK</name>
<dbReference type="RefSeq" id="WP_230511563.1">
    <property type="nucleotide sequence ID" value="NZ_JAJITD010000011.1"/>
</dbReference>
<organism evidence="3 4">
    <name type="scientific">Paraburkholderia sejongensis</name>
    <dbReference type="NCBI Taxonomy" id="2886946"/>
    <lineage>
        <taxon>Bacteria</taxon>
        <taxon>Pseudomonadati</taxon>
        <taxon>Pseudomonadota</taxon>
        <taxon>Betaproteobacteria</taxon>
        <taxon>Burkholderiales</taxon>
        <taxon>Burkholderiaceae</taxon>
        <taxon>Paraburkholderia</taxon>
    </lineage>
</organism>
<feature type="chain" id="PRO_5045207325" evidence="2">
    <location>
        <begin position="23"/>
        <end position="111"/>
    </location>
</feature>
<feature type="compositionally biased region" description="Gly residues" evidence="1">
    <location>
        <begin position="24"/>
        <end position="38"/>
    </location>
</feature>
<evidence type="ECO:0000256" key="1">
    <source>
        <dbReference type="SAM" id="MobiDB-lite"/>
    </source>
</evidence>
<keyword evidence="4" id="KW-1185">Reference proteome</keyword>
<protein>
    <submittedName>
        <fullName evidence="3">Uncharacterized protein</fullName>
    </submittedName>
</protein>
<feature type="compositionally biased region" description="Polar residues" evidence="1">
    <location>
        <begin position="81"/>
        <end position="111"/>
    </location>
</feature>
<reference evidence="3 4" key="1">
    <citation type="submission" date="2021-11" db="EMBL/GenBank/DDBJ databases">
        <authorList>
            <person name="Oh E.-T."/>
            <person name="Kim S.-B."/>
        </authorList>
    </citation>
    <scope>NUCLEOTIDE SEQUENCE [LARGE SCALE GENOMIC DNA]</scope>
    <source>
        <strain evidence="3 4">MMS20-SJTR3</strain>
    </source>
</reference>
<feature type="compositionally biased region" description="Low complexity" evidence="1">
    <location>
        <begin position="39"/>
        <end position="68"/>
    </location>
</feature>
<proteinExistence type="predicted"/>
<gene>
    <name evidence="3" type="ORF">LJ656_22225</name>
</gene>
<evidence type="ECO:0000313" key="4">
    <source>
        <dbReference type="Proteomes" id="UP001431019"/>
    </source>
</evidence>
<evidence type="ECO:0000313" key="3">
    <source>
        <dbReference type="EMBL" id="MCC8395309.1"/>
    </source>
</evidence>
<sequence>MNTSPKAWLVAACVAISGAAFAQAGGGNGNSGGGGGNAHGAATAAPTAGNEPASNATGAMSATGPTTGATGGSKTMKQHPHQMSNAKSKSKPMTDSTNMPGANASSDTKGQ</sequence>
<dbReference type="EMBL" id="JAJITD010000011">
    <property type="protein sequence ID" value="MCC8395309.1"/>
    <property type="molecule type" value="Genomic_DNA"/>
</dbReference>
<accession>A0ABS8JZH8</accession>